<dbReference type="AlphaFoldDB" id="A0A9P6DWQ0"/>
<evidence type="ECO:0000313" key="2">
    <source>
        <dbReference type="Proteomes" id="UP000886523"/>
    </source>
</evidence>
<gene>
    <name evidence="1" type="ORF">BS47DRAFT_1362066</name>
</gene>
<protein>
    <submittedName>
        <fullName evidence="1">Uncharacterized protein</fullName>
    </submittedName>
</protein>
<dbReference type="Proteomes" id="UP000886523">
    <property type="component" value="Unassembled WGS sequence"/>
</dbReference>
<comment type="caution">
    <text evidence="1">The sequence shown here is derived from an EMBL/GenBank/DDBJ whole genome shotgun (WGS) entry which is preliminary data.</text>
</comment>
<sequence>MTDEFKLSSRTQDIKFLAAMLSLVPAHIDDNDLHDFLQALVELKQTVQDAGRRAVAKGNHSAAVLEQWGDTPVENHREEESNNPPVPAAISKDMQLEAGHIANAKDQGPMELQDMINAVNNKGEIIVDFSKGLQACIQGLTPSTLEDWEVIHSTGYNPMGELCSETAIMLKEWDSYVVMEKVVRTLHQQHPLQNLAREVVNRLLHIRLGLMWPAVHKNMGGVNSARKALMDGIGQGQGSYKQWSVEHRDNITACNEMWNYYLQWGPITCMHPGFRWEYFKNKRTLAKGRAIQKEVQARLLESGWEAGVASKENARKTLGDDAHGWTLGTIMLMEEMAKKVHTGP</sequence>
<accession>A0A9P6DWQ0</accession>
<proteinExistence type="predicted"/>
<name>A0A9P6DWQ0_9AGAM</name>
<evidence type="ECO:0000313" key="1">
    <source>
        <dbReference type="EMBL" id="KAF9513984.1"/>
    </source>
</evidence>
<organism evidence="1 2">
    <name type="scientific">Hydnum rufescens UP504</name>
    <dbReference type="NCBI Taxonomy" id="1448309"/>
    <lineage>
        <taxon>Eukaryota</taxon>
        <taxon>Fungi</taxon>
        <taxon>Dikarya</taxon>
        <taxon>Basidiomycota</taxon>
        <taxon>Agaricomycotina</taxon>
        <taxon>Agaricomycetes</taxon>
        <taxon>Cantharellales</taxon>
        <taxon>Hydnaceae</taxon>
        <taxon>Hydnum</taxon>
    </lineage>
</organism>
<keyword evidence="2" id="KW-1185">Reference proteome</keyword>
<dbReference type="EMBL" id="MU128966">
    <property type="protein sequence ID" value="KAF9513984.1"/>
    <property type="molecule type" value="Genomic_DNA"/>
</dbReference>
<reference evidence="1" key="1">
    <citation type="journal article" date="2020" name="Nat. Commun.">
        <title>Large-scale genome sequencing of mycorrhizal fungi provides insights into the early evolution of symbiotic traits.</title>
        <authorList>
            <person name="Miyauchi S."/>
            <person name="Kiss E."/>
            <person name="Kuo A."/>
            <person name="Drula E."/>
            <person name="Kohler A."/>
            <person name="Sanchez-Garcia M."/>
            <person name="Morin E."/>
            <person name="Andreopoulos B."/>
            <person name="Barry K.W."/>
            <person name="Bonito G."/>
            <person name="Buee M."/>
            <person name="Carver A."/>
            <person name="Chen C."/>
            <person name="Cichocki N."/>
            <person name="Clum A."/>
            <person name="Culley D."/>
            <person name="Crous P.W."/>
            <person name="Fauchery L."/>
            <person name="Girlanda M."/>
            <person name="Hayes R.D."/>
            <person name="Keri Z."/>
            <person name="LaButti K."/>
            <person name="Lipzen A."/>
            <person name="Lombard V."/>
            <person name="Magnuson J."/>
            <person name="Maillard F."/>
            <person name="Murat C."/>
            <person name="Nolan M."/>
            <person name="Ohm R.A."/>
            <person name="Pangilinan J."/>
            <person name="Pereira M.F."/>
            <person name="Perotto S."/>
            <person name="Peter M."/>
            <person name="Pfister S."/>
            <person name="Riley R."/>
            <person name="Sitrit Y."/>
            <person name="Stielow J.B."/>
            <person name="Szollosi G."/>
            <person name="Zifcakova L."/>
            <person name="Stursova M."/>
            <person name="Spatafora J.W."/>
            <person name="Tedersoo L."/>
            <person name="Vaario L.M."/>
            <person name="Yamada A."/>
            <person name="Yan M."/>
            <person name="Wang P."/>
            <person name="Xu J."/>
            <person name="Bruns T."/>
            <person name="Baldrian P."/>
            <person name="Vilgalys R."/>
            <person name="Dunand C."/>
            <person name="Henrissat B."/>
            <person name="Grigoriev I.V."/>
            <person name="Hibbett D."/>
            <person name="Nagy L.G."/>
            <person name="Martin F.M."/>
        </authorList>
    </citation>
    <scope>NUCLEOTIDE SEQUENCE</scope>
    <source>
        <strain evidence="1">UP504</strain>
    </source>
</reference>